<dbReference type="RefSeq" id="WP_109351074.1">
    <property type="nucleotide sequence ID" value="NZ_QFRI01000001.1"/>
</dbReference>
<dbReference type="Gene3D" id="2.40.10.10">
    <property type="entry name" value="Trypsin-like serine proteases"/>
    <property type="match status" value="1"/>
</dbReference>
<evidence type="ECO:0000259" key="1">
    <source>
        <dbReference type="Pfam" id="PF00089"/>
    </source>
</evidence>
<reference evidence="2" key="1">
    <citation type="submission" date="2018-05" db="EMBL/GenBank/DDBJ databases">
        <title>Algibacter marinivivus sp. nov., isolated from sample around a algae.</title>
        <authorList>
            <person name="Zhong X."/>
        </authorList>
    </citation>
    <scope>NUCLEOTIDE SEQUENCE [LARGE SCALE GENOMIC DNA]</scope>
    <source>
        <strain evidence="2">ZY111</strain>
    </source>
</reference>
<feature type="domain" description="Peptidase S1" evidence="1">
    <location>
        <begin position="140"/>
        <end position="299"/>
    </location>
</feature>
<sequence>MTEKEANEKLNSKEKETEYFNLSALHETQYAAVIKKSNDFSIIDDYAIEIGLSNFTYEYDSLKGLFGYFSKKEGMSLETQKDFQNGDIFPVKSNPISLHSNSSYYQKLEKLTGGCSISYENGDIYSGTAGAFFKLSDSQNIYMISNRHVIVDNDYGLETKIIHPSKTDAEKKEDISLIGKVFWTSKEKDDLLDAAIAIIYDEKTTVDIGKYSISNQLNFNSIAAPKIGQNIKKIGKTSGVTFGEIKSINCTVNITENIKKPKIYRKQILTTCISKPGDSGSVLLNNNNEVVGLLFGGNKLTASFSNNIMNIFNPIHPEINNFSKFV</sequence>
<comment type="caution">
    <text evidence="2">The sequence shown here is derived from an EMBL/GenBank/DDBJ whole genome shotgun (WGS) entry which is preliminary data.</text>
</comment>
<name>A0A2U2X5N1_9FLAO</name>
<proteinExistence type="predicted"/>
<reference evidence="2" key="2">
    <citation type="submission" date="2018-05" db="EMBL/GenBank/DDBJ databases">
        <authorList>
            <person name="Lanie J.A."/>
            <person name="Ng W.-L."/>
            <person name="Kazmierczak K.M."/>
            <person name="Andrzejewski T.M."/>
            <person name="Davidsen T.M."/>
            <person name="Wayne K.J."/>
            <person name="Tettelin H."/>
            <person name="Glass J.I."/>
            <person name="Rusch D."/>
            <person name="Podicherti R."/>
            <person name="Tsui H.-C.T."/>
            <person name="Winkler M.E."/>
        </authorList>
    </citation>
    <scope>NUCLEOTIDE SEQUENCE [LARGE SCALE GENOMIC DNA]</scope>
    <source>
        <strain evidence="2">ZY111</strain>
    </source>
</reference>
<dbReference type="GO" id="GO:0004252">
    <property type="term" value="F:serine-type endopeptidase activity"/>
    <property type="evidence" value="ECO:0007669"/>
    <property type="project" value="InterPro"/>
</dbReference>
<keyword evidence="3" id="KW-1185">Reference proteome</keyword>
<dbReference type="Proteomes" id="UP000245375">
    <property type="component" value="Unassembled WGS sequence"/>
</dbReference>
<protein>
    <recommendedName>
        <fullName evidence="1">Peptidase S1 domain-containing protein</fullName>
    </recommendedName>
</protein>
<dbReference type="EMBL" id="QFRI01000001">
    <property type="protein sequence ID" value="PWH83050.1"/>
    <property type="molecule type" value="Genomic_DNA"/>
</dbReference>
<evidence type="ECO:0000313" key="2">
    <source>
        <dbReference type="EMBL" id="PWH83050.1"/>
    </source>
</evidence>
<dbReference type="GO" id="GO:0006508">
    <property type="term" value="P:proteolysis"/>
    <property type="evidence" value="ECO:0007669"/>
    <property type="project" value="InterPro"/>
</dbReference>
<dbReference type="InterPro" id="IPR009003">
    <property type="entry name" value="Peptidase_S1_PA"/>
</dbReference>
<gene>
    <name evidence="2" type="ORF">DIS18_00400</name>
</gene>
<dbReference type="Pfam" id="PF00089">
    <property type="entry name" value="Trypsin"/>
    <property type="match status" value="1"/>
</dbReference>
<evidence type="ECO:0000313" key="3">
    <source>
        <dbReference type="Proteomes" id="UP000245375"/>
    </source>
</evidence>
<dbReference type="SUPFAM" id="SSF50494">
    <property type="entry name" value="Trypsin-like serine proteases"/>
    <property type="match status" value="1"/>
</dbReference>
<dbReference type="InterPro" id="IPR001254">
    <property type="entry name" value="Trypsin_dom"/>
</dbReference>
<dbReference type="OrthoDB" id="625527at2"/>
<organism evidence="2 3">
    <name type="scientific">Algibacter marinivivus</name>
    <dbReference type="NCBI Taxonomy" id="2100723"/>
    <lineage>
        <taxon>Bacteria</taxon>
        <taxon>Pseudomonadati</taxon>
        <taxon>Bacteroidota</taxon>
        <taxon>Flavobacteriia</taxon>
        <taxon>Flavobacteriales</taxon>
        <taxon>Flavobacteriaceae</taxon>
        <taxon>Algibacter</taxon>
    </lineage>
</organism>
<dbReference type="InterPro" id="IPR043504">
    <property type="entry name" value="Peptidase_S1_PA_chymotrypsin"/>
</dbReference>
<accession>A0A2U2X5N1</accession>
<dbReference type="AlphaFoldDB" id="A0A2U2X5N1"/>